<evidence type="ECO:0000313" key="3">
    <source>
        <dbReference type="Proteomes" id="UP000807785"/>
    </source>
</evidence>
<gene>
    <name evidence="2" type="ORF">IPH26_12425</name>
</gene>
<dbReference type="InterPro" id="IPR001763">
    <property type="entry name" value="Rhodanese-like_dom"/>
</dbReference>
<dbReference type="AlphaFoldDB" id="A0A9D7E4M1"/>
<organism evidence="2 3">
    <name type="scientific">Candidatus Methylophosphatis roskildensis</name>
    <dbReference type="NCBI Taxonomy" id="2899263"/>
    <lineage>
        <taxon>Bacteria</taxon>
        <taxon>Pseudomonadati</taxon>
        <taxon>Pseudomonadota</taxon>
        <taxon>Betaproteobacteria</taxon>
        <taxon>Nitrosomonadales</taxon>
        <taxon>Sterolibacteriaceae</taxon>
        <taxon>Candidatus Methylophosphatis</taxon>
    </lineage>
</organism>
<proteinExistence type="predicted"/>
<dbReference type="InterPro" id="IPR036873">
    <property type="entry name" value="Rhodanese-like_dom_sf"/>
</dbReference>
<dbReference type="SUPFAM" id="SSF52821">
    <property type="entry name" value="Rhodanese/Cell cycle control phosphatase"/>
    <property type="match status" value="1"/>
</dbReference>
<comment type="caution">
    <text evidence="2">The sequence shown here is derived from an EMBL/GenBank/DDBJ whole genome shotgun (WGS) entry which is preliminary data.</text>
</comment>
<sequence length="104" mass="12090">MGSHLSGWVSFREHTRVNSRERQGFPAWIDNDSFLPTVRERLSPDDLILLICRSGKRSHKAPEWLTREGFPNCFNVLEGIEGDRNEQSQRIVNGWKVRGLPWSQ</sequence>
<name>A0A9D7E4M1_9PROT</name>
<dbReference type="EMBL" id="JADJEV010000003">
    <property type="protein sequence ID" value="MBK6973701.1"/>
    <property type="molecule type" value="Genomic_DNA"/>
</dbReference>
<dbReference type="Pfam" id="PF00581">
    <property type="entry name" value="Rhodanese"/>
    <property type="match status" value="1"/>
</dbReference>
<feature type="domain" description="Rhodanese" evidence="1">
    <location>
        <begin position="8"/>
        <end position="92"/>
    </location>
</feature>
<reference evidence="2" key="1">
    <citation type="submission" date="2020-10" db="EMBL/GenBank/DDBJ databases">
        <title>Connecting structure to function with the recovery of over 1000 high-quality activated sludge metagenome-assembled genomes encoding full-length rRNA genes using long-read sequencing.</title>
        <authorList>
            <person name="Singleton C.M."/>
            <person name="Petriglieri F."/>
            <person name="Kristensen J.M."/>
            <person name="Kirkegaard R.H."/>
            <person name="Michaelsen T.Y."/>
            <person name="Andersen M.H."/>
            <person name="Karst S.M."/>
            <person name="Dueholm M.S."/>
            <person name="Nielsen P.H."/>
            <person name="Albertsen M."/>
        </authorList>
    </citation>
    <scope>NUCLEOTIDE SEQUENCE</scope>
    <source>
        <strain evidence="2">Bjer_18-Q3-R1-45_BAT3C.347</strain>
    </source>
</reference>
<accession>A0A9D7E4M1</accession>
<evidence type="ECO:0000259" key="1">
    <source>
        <dbReference type="PROSITE" id="PS50206"/>
    </source>
</evidence>
<protein>
    <recommendedName>
        <fullName evidence="1">Rhodanese domain-containing protein</fullName>
    </recommendedName>
</protein>
<dbReference type="PROSITE" id="PS50206">
    <property type="entry name" value="RHODANESE_3"/>
    <property type="match status" value="1"/>
</dbReference>
<dbReference type="Proteomes" id="UP000807785">
    <property type="component" value="Unassembled WGS sequence"/>
</dbReference>
<evidence type="ECO:0000313" key="2">
    <source>
        <dbReference type="EMBL" id="MBK6973701.1"/>
    </source>
</evidence>
<dbReference type="Gene3D" id="3.40.250.10">
    <property type="entry name" value="Rhodanese-like domain"/>
    <property type="match status" value="1"/>
</dbReference>